<dbReference type="OrthoDB" id="3200163at2759"/>
<feature type="signal peptide" evidence="6">
    <location>
        <begin position="1"/>
        <end position="23"/>
    </location>
</feature>
<dbReference type="InterPro" id="IPR002018">
    <property type="entry name" value="CarbesteraseB"/>
</dbReference>
<reference evidence="9" key="3">
    <citation type="submission" date="2025-09" db="UniProtKB">
        <authorList>
            <consortium name="Ensembl"/>
        </authorList>
    </citation>
    <scope>IDENTIFICATION</scope>
</reference>
<evidence type="ECO:0000256" key="7">
    <source>
        <dbReference type="SAM" id="MobiDB-lite"/>
    </source>
</evidence>
<evidence type="ECO:0000313" key="9">
    <source>
        <dbReference type="Ensembl" id="ENSPMRP00000033423.1"/>
    </source>
</evidence>
<gene>
    <name evidence="9" type="primary">LOC114588637</name>
</gene>
<dbReference type="Ensembl" id="ENSPMRT00000035454.1">
    <property type="protein sequence ID" value="ENSPMRP00000033423.1"/>
    <property type="gene ID" value="ENSPMRG00000021662.1"/>
</dbReference>
<reference evidence="9" key="2">
    <citation type="submission" date="2025-08" db="UniProtKB">
        <authorList>
            <consortium name="Ensembl"/>
        </authorList>
    </citation>
    <scope>IDENTIFICATION</scope>
</reference>
<evidence type="ECO:0000256" key="6">
    <source>
        <dbReference type="RuleBase" id="RU361235"/>
    </source>
</evidence>
<feature type="chain" id="PRO_5025707708" description="Carboxylic ester hydrolase" evidence="6">
    <location>
        <begin position="24"/>
        <end position="568"/>
    </location>
</feature>
<dbReference type="OMA" id="NGGILTW"/>
<keyword evidence="10" id="KW-1185">Reference proteome</keyword>
<keyword evidence="6" id="KW-0732">Signal</keyword>
<dbReference type="InterPro" id="IPR019826">
    <property type="entry name" value="Carboxylesterase_B_AS"/>
</dbReference>
<dbReference type="KEGG" id="pmua:114588637"/>
<evidence type="ECO:0000256" key="2">
    <source>
        <dbReference type="ARBA" id="ARBA00022487"/>
    </source>
</evidence>
<protein>
    <recommendedName>
        <fullName evidence="6">Carboxylic ester hydrolase</fullName>
        <ecNumber evidence="6">3.1.1.-</ecNumber>
    </recommendedName>
</protein>
<accession>A0A670K779</accession>
<dbReference type="GO" id="GO:0005886">
    <property type="term" value="C:plasma membrane"/>
    <property type="evidence" value="ECO:0007669"/>
    <property type="project" value="TreeGrafter"/>
</dbReference>
<sequence length="568" mass="61702">MCCFRISPSSLCLLLFLLASSSASEDDTVVVTSSGPIRGKRLPAGSGSVTAYLGIPYAEPPIGKLRFQKPVPHQPWSQVLEATSFGNSCLQVKIEKMPYAELFAANTPLSEDCLFLNIWVPHPRPATPVPILLWIYGGGFIIGTASLDMYNGALLAATENVIVASMNYRVGTLGFLYMPPDAPGNVGLWDQHLALKWVSENAAVFGGDATRITLFGESAGGAAVGFHLLSPASQPLFARAVLQSGVPNAPWAWKNPEDALRDSAMVSGLVGCPKANHSAMISCLQGLEMNSKMFDALQTFFSLTTDGEFLPDDPPKLLESGLVHSKPILTGVTADEGSTMVFFMFPNMTSKDAILTQEQALRAVNGTLKGATKQNVDQDVIQKYTEGSHGSEQYRLAMSHYMGDYFFVCPLLEFAEKVGKDKNQVYVYSFDHRNPDSIWPEWAGTPHGAEVPYLFGSVELVLQTNRSEVKAAEAELSRQVMRYWAEFARSGNPTGSMGDEAQWPVYNAAEQKFFHIGADVAAQLKRMSPSPQCDFLSSLHSKATQTEKSPEVPASSTLEKDVNSATET</sequence>
<dbReference type="PANTHER" id="PTHR43918:SF4">
    <property type="entry name" value="CARBOXYLIC ESTER HYDROLASE"/>
    <property type="match status" value="1"/>
</dbReference>
<dbReference type="SUPFAM" id="SSF53474">
    <property type="entry name" value="alpha/beta-Hydrolases"/>
    <property type="match status" value="1"/>
</dbReference>
<dbReference type="InterPro" id="IPR050654">
    <property type="entry name" value="AChE-related_enzymes"/>
</dbReference>
<feature type="active site" description="Acyl-ester intermediate" evidence="5">
    <location>
        <position position="218"/>
    </location>
</feature>
<dbReference type="GO" id="GO:0019695">
    <property type="term" value="P:choline metabolic process"/>
    <property type="evidence" value="ECO:0007669"/>
    <property type="project" value="TreeGrafter"/>
</dbReference>
<evidence type="ECO:0000313" key="10">
    <source>
        <dbReference type="Proteomes" id="UP000472272"/>
    </source>
</evidence>
<evidence type="ECO:0000256" key="3">
    <source>
        <dbReference type="ARBA" id="ARBA00022801"/>
    </source>
</evidence>
<feature type="compositionally biased region" description="Polar residues" evidence="7">
    <location>
        <begin position="538"/>
        <end position="547"/>
    </location>
</feature>
<dbReference type="InterPro" id="IPR000997">
    <property type="entry name" value="Cholinesterase"/>
</dbReference>
<dbReference type="GO" id="GO:0005615">
    <property type="term" value="C:extracellular space"/>
    <property type="evidence" value="ECO:0007669"/>
    <property type="project" value="TreeGrafter"/>
</dbReference>
<dbReference type="Pfam" id="PF00135">
    <property type="entry name" value="COesterase"/>
    <property type="match status" value="1"/>
</dbReference>
<dbReference type="GO" id="GO:0003990">
    <property type="term" value="F:acetylcholinesterase activity"/>
    <property type="evidence" value="ECO:0007669"/>
    <property type="project" value="TreeGrafter"/>
</dbReference>
<dbReference type="EC" id="3.1.1.-" evidence="6"/>
<dbReference type="PRINTS" id="PR00878">
    <property type="entry name" value="CHOLNESTRASE"/>
</dbReference>
<dbReference type="CDD" id="cd00312">
    <property type="entry name" value="Esterase_lipase"/>
    <property type="match status" value="1"/>
</dbReference>
<dbReference type="FunFam" id="3.40.50.1820:FF:000029">
    <property type="entry name" value="Acetylcholinesterase"/>
    <property type="match status" value="1"/>
</dbReference>
<evidence type="ECO:0000256" key="5">
    <source>
        <dbReference type="PIRSR" id="PIRSR600997-1"/>
    </source>
</evidence>
<feature type="region of interest" description="Disordered" evidence="7">
    <location>
        <begin position="533"/>
        <end position="568"/>
    </location>
</feature>
<dbReference type="PROSITE" id="PS00122">
    <property type="entry name" value="CARBOXYLESTERASE_B_1"/>
    <property type="match status" value="1"/>
</dbReference>
<feature type="domain" description="Carboxylesterase type B" evidence="8">
    <location>
        <begin position="27"/>
        <end position="533"/>
    </location>
</feature>
<name>A0A670K779_PODMU</name>
<dbReference type="Gene3D" id="3.40.50.1820">
    <property type="entry name" value="alpha/beta hydrolase"/>
    <property type="match status" value="1"/>
</dbReference>
<organism evidence="9 10">
    <name type="scientific">Podarcis muralis</name>
    <name type="common">Wall lizard</name>
    <name type="synonym">Lacerta muralis</name>
    <dbReference type="NCBI Taxonomy" id="64176"/>
    <lineage>
        <taxon>Eukaryota</taxon>
        <taxon>Metazoa</taxon>
        <taxon>Chordata</taxon>
        <taxon>Craniata</taxon>
        <taxon>Vertebrata</taxon>
        <taxon>Euteleostomi</taxon>
        <taxon>Lepidosauria</taxon>
        <taxon>Squamata</taxon>
        <taxon>Bifurcata</taxon>
        <taxon>Unidentata</taxon>
        <taxon>Episquamata</taxon>
        <taxon>Laterata</taxon>
        <taxon>Lacertibaenia</taxon>
        <taxon>Lacertidae</taxon>
        <taxon>Podarcis</taxon>
    </lineage>
</organism>
<dbReference type="InterPro" id="IPR029058">
    <property type="entry name" value="AB_hydrolase_fold"/>
</dbReference>
<keyword evidence="4" id="KW-1015">Disulfide bond</keyword>
<dbReference type="GeneID" id="114588637"/>
<evidence type="ECO:0000256" key="4">
    <source>
        <dbReference type="ARBA" id="ARBA00023157"/>
    </source>
</evidence>
<evidence type="ECO:0000256" key="1">
    <source>
        <dbReference type="ARBA" id="ARBA00005964"/>
    </source>
</evidence>
<proteinExistence type="inferred from homology"/>
<keyword evidence="2" id="KW-0719">Serine esterase</keyword>
<feature type="active site" description="Charge relay system" evidence="5">
    <location>
        <position position="447"/>
    </location>
</feature>
<dbReference type="InterPro" id="IPR019819">
    <property type="entry name" value="Carboxylesterase_B_CS"/>
</dbReference>
<dbReference type="Proteomes" id="UP000472272">
    <property type="component" value="Chromosome 18"/>
</dbReference>
<dbReference type="GeneTree" id="ENSGT00940000157023"/>
<dbReference type="PANTHER" id="PTHR43918">
    <property type="entry name" value="ACETYLCHOLINESTERASE"/>
    <property type="match status" value="1"/>
</dbReference>
<evidence type="ECO:0000259" key="8">
    <source>
        <dbReference type="Pfam" id="PF00135"/>
    </source>
</evidence>
<keyword evidence="3 6" id="KW-0378">Hydrolase</keyword>
<comment type="similarity">
    <text evidence="1 6">Belongs to the type-B carboxylesterase/lipase family.</text>
</comment>
<dbReference type="PROSITE" id="PS00941">
    <property type="entry name" value="CARBOXYLESTERASE_B_2"/>
    <property type="match status" value="1"/>
</dbReference>
<dbReference type="RefSeq" id="XP_028569878.1">
    <property type="nucleotide sequence ID" value="XM_028714045.1"/>
</dbReference>
<reference evidence="9 10" key="1">
    <citation type="journal article" date="2019" name="Proc. Natl. Acad. Sci. U.S.A.">
        <title>Regulatory changes in pterin and carotenoid genes underlie balanced color polymorphisms in the wall lizard.</title>
        <authorList>
            <person name="Andrade P."/>
            <person name="Pinho C."/>
            <person name="Perez I de Lanuza G."/>
            <person name="Afonso S."/>
            <person name="Brejcha J."/>
            <person name="Rubin C.J."/>
            <person name="Wallerman O."/>
            <person name="Pereira P."/>
            <person name="Sabatino S.J."/>
            <person name="Bellati A."/>
            <person name="Pellitteri-Rosa D."/>
            <person name="Bosakova Z."/>
            <person name="Bunikis I."/>
            <person name="Carretero M.A."/>
            <person name="Feiner N."/>
            <person name="Marsik P."/>
            <person name="Pauperio F."/>
            <person name="Salvi D."/>
            <person name="Soler L."/>
            <person name="While G.M."/>
            <person name="Uller T."/>
            <person name="Font E."/>
            <person name="Andersson L."/>
            <person name="Carneiro M."/>
        </authorList>
    </citation>
    <scope>NUCLEOTIDE SEQUENCE</scope>
</reference>
<dbReference type="AlphaFoldDB" id="A0A670K779"/>
<dbReference type="GO" id="GO:0006581">
    <property type="term" value="P:acetylcholine catabolic process"/>
    <property type="evidence" value="ECO:0007669"/>
    <property type="project" value="TreeGrafter"/>
</dbReference>
<feature type="active site" description="Charge relay system" evidence="5">
    <location>
        <position position="336"/>
    </location>
</feature>